<protein>
    <submittedName>
        <fullName evidence="5">RIKEN cDNA 6030468B19 gene</fullName>
    </submittedName>
</protein>
<dbReference type="AlphaFoldDB" id="A0A8C6R161"/>
<feature type="signal peptide" evidence="3">
    <location>
        <begin position="1"/>
        <end position="17"/>
    </location>
</feature>
<keyword evidence="1 3" id="KW-0732">Signal</keyword>
<evidence type="ECO:0000313" key="6">
    <source>
        <dbReference type="Proteomes" id="UP000694381"/>
    </source>
</evidence>
<evidence type="ECO:0000256" key="2">
    <source>
        <dbReference type="ARBA" id="ARBA00023180"/>
    </source>
</evidence>
<dbReference type="InterPro" id="IPR036179">
    <property type="entry name" value="Ig-like_dom_sf"/>
</dbReference>
<dbReference type="Pfam" id="PF17736">
    <property type="entry name" value="Ig_C17orf99"/>
    <property type="match status" value="2"/>
</dbReference>
<organism evidence="5 6">
    <name type="scientific">Nannospalax galili</name>
    <name type="common">Northern Israeli blind subterranean mole rat</name>
    <name type="synonym">Spalax galili</name>
    <dbReference type="NCBI Taxonomy" id="1026970"/>
    <lineage>
        <taxon>Eukaryota</taxon>
        <taxon>Metazoa</taxon>
        <taxon>Chordata</taxon>
        <taxon>Craniata</taxon>
        <taxon>Vertebrata</taxon>
        <taxon>Euteleostomi</taxon>
        <taxon>Mammalia</taxon>
        <taxon>Eutheria</taxon>
        <taxon>Euarchontoglires</taxon>
        <taxon>Glires</taxon>
        <taxon>Rodentia</taxon>
        <taxon>Myomorpha</taxon>
        <taxon>Muroidea</taxon>
        <taxon>Spalacidae</taxon>
        <taxon>Spalacinae</taxon>
        <taxon>Nannospalax</taxon>
    </lineage>
</organism>
<reference evidence="5" key="2">
    <citation type="submission" date="2025-09" db="UniProtKB">
        <authorList>
            <consortium name="Ensembl"/>
        </authorList>
    </citation>
    <scope>IDENTIFICATION</scope>
</reference>
<keyword evidence="6" id="KW-1185">Reference proteome</keyword>
<reference evidence="5" key="1">
    <citation type="submission" date="2025-08" db="UniProtKB">
        <authorList>
            <consortium name="Ensembl"/>
        </authorList>
    </citation>
    <scope>IDENTIFICATION</scope>
</reference>
<dbReference type="Proteomes" id="UP000694381">
    <property type="component" value="Unassembled WGS sequence"/>
</dbReference>
<evidence type="ECO:0000256" key="1">
    <source>
        <dbReference type="ARBA" id="ARBA00022729"/>
    </source>
</evidence>
<sequence length="237" mass="25878">MRLPGLLCVAMLDITIAYKVLEVYPQSRLVRITCEAPKLPQPITYSLLASRGILVAKKVVHNSSPALFNINITLKSSPDLLTYFCQAASNSITYGPSTRLQMYWELWTKPVSQLQANFTLQDGDLGPTVELSCLASSGSPPITYRLIGNDGRVYAQQKPLHGQPASFSLPLTRMSGWFRCQAENRVGVQNSPRTLLPPAQLLLTLTGELSLMRTVVTAGSLISIASIGSGMLGWTRL</sequence>
<dbReference type="GeneTree" id="ENSGT01050000244808"/>
<feature type="domain" description="IL-40-like Ig" evidence="4">
    <location>
        <begin position="110"/>
        <end position="200"/>
    </location>
</feature>
<proteinExistence type="predicted"/>
<accession>A0A8C6R161</accession>
<dbReference type="OMA" id="AEMSCWA"/>
<keyword evidence="2" id="KW-0325">Glycoprotein</keyword>
<dbReference type="GO" id="GO:2000558">
    <property type="term" value="P:positive regulation of immunoglobulin production in mucosal tissue"/>
    <property type="evidence" value="ECO:0007669"/>
    <property type="project" value="Ensembl"/>
</dbReference>
<dbReference type="InterPro" id="IPR040878">
    <property type="entry name" value="IL-40-like_Ig"/>
</dbReference>
<feature type="chain" id="PRO_5034026568" evidence="3">
    <location>
        <begin position="18"/>
        <end position="237"/>
    </location>
</feature>
<feature type="domain" description="IL-40-like Ig" evidence="4">
    <location>
        <begin position="14"/>
        <end position="106"/>
    </location>
</feature>
<dbReference type="Ensembl" id="ENSNGAT00000017672.1">
    <property type="protein sequence ID" value="ENSNGAP00000012116.1"/>
    <property type="gene ID" value="ENSNGAG00000014080.1"/>
</dbReference>
<evidence type="ECO:0000256" key="3">
    <source>
        <dbReference type="SAM" id="SignalP"/>
    </source>
</evidence>
<dbReference type="GO" id="GO:0002313">
    <property type="term" value="P:mature B cell differentiation involved in immune response"/>
    <property type="evidence" value="ECO:0007669"/>
    <property type="project" value="Ensembl"/>
</dbReference>
<evidence type="ECO:0000313" key="5">
    <source>
        <dbReference type="Ensembl" id="ENSNGAP00000012116.1"/>
    </source>
</evidence>
<dbReference type="SUPFAM" id="SSF48726">
    <property type="entry name" value="Immunoglobulin"/>
    <property type="match status" value="1"/>
</dbReference>
<evidence type="ECO:0000259" key="4">
    <source>
        <dbReference type="Pfam" id="PF17736"/>
    </source>
</evidence>
<name>A0A8C6R161_NANGA</name>